<keyword evidence="3" id="KW-1185">Reference proteome</keyword>
<proteinExistence type="predicted"/>
<reference evidence="2" key="1">
    <citation type="submission" date="2021-02" db="EMBL/GenBank/DDBJ databases">
        <title>The CRISPR/cas machinery reduction and long-range gene transfer in the hot spring cyanobacterium Synechococcus.</title>
        <authorList>
            <person name="Dvorak P."/>
            <person name="Jahodarova E."/>
            <person name="Hasler P."/>
            <person name="Poulickova A."/>
        </authorList>
    </citation>
    <scope>NUCLEOTIDE SEQUENCE</scope>
    <source>
        <strain evidence="2">Rupite</strain>
    </source>
</reference>
<dbReference type="Pfam" id="PF02951">
    <property type="entry name" value="GSH-S_N"/>
    <property type="match status" value="1"/>
</dbReference>
<dbReference type="EMBL" id="JAFIRA010000066">
    <property type="protein sequence ID" value="MCJ2544439.1"/>
    <property type="molecule type" value="Genomic_DNA"/>
</dbReference>
<organism evidence="2 3">
    <name type="scientific">Thermostichus vulcanus str. 'Rupite'</name>
    <dbReference type="NCBI Taxonomy" id="2813851"/>
    <lineage>
        <taxon>Bacteria</taxon>
        <taxon>Bacillati</taxon>
        <taxon>Cyanobacteriota</taxon>
        <taxon>Cyanophyceae</taxon>
        <taxon>Thermostichales</taxon>
        <taxon>Thermostichaceae</taxon>
        <taxon>Thermostichus</taxon>
    </lineage>
</organism>
<evidence type="ECO:0000313" key="2">
    <source>
        <dbReference type="EMBL" id="MCJ2544439.1"/>
    </source>
</evidence>
<comment type="caution">
    <text evidence="2">The sequence shown here is derived from an EMBL/GenBank/DDBJ whole genome shotgun (WGS) entry which is preliminary data.</text>
</comment>
<dbReference type="InterPro" id="IPR004215">
    <property type="entry name" value="GSHS_N"/>
</dbReference>
<sequence length="131" mass="14776">MQVAFIVDPLSQLQVGHDTSVALMEALQNRGHRIFCLGIGDLYLDQGETWGAVQEIQLDLGADPWYAVKQEQLMPLSQMQAVWMRKDPPVDTAYLYATYLLDRLSPSQTLVLNHPAGIRSANEKLYALQFK</sequence>
<evidence type="ECO:0000313" key="3">
    <source>
        <dbReference type="Proteomes" id="UP000830835"/>
    </source>
</evidence>
<gene>
    <name evidence="2" type="ORF">JX360_16255</name>
</gene>
<protein>
    <submittedName>
        <fullName evidence="2">Glutathione synthase</fullName>
    </submittedName>
</protein>
<name>A0ABT0CFD7_THEVL</name>
<dbReference type="Gene3D" id="3.40.50.20">
    <property type="match status" value="1"/>
</dbReference>
<feature type="domain" description="Prokaryotic glutathione synthetase N-terminal" evidence="1">
    <location>
        <begin position="1"/>
        <end position="119"/>
    </location>
</feature>
<dbReference type="InterPro" id="IPR016185">
    <property type="entry name" value="PreATP-grasp_dom_sf"/>
</dbReference>
<feature type="non-terminal residue" evidence="2">
    <location>
        <position position="131"/>
    </location>
</feature>
<evidence type="ECO:0000259" key="1">
    <source>
        <dbReference type="Pfam" id="PF02951"/>
    </source>
</evidence>
<dbReference type="Proteomes" id="UP000830835">
    <property type="component" value="Unassembled WGS sequence"/>
</dbReference>
<accession>A0ABT0CFD7</accession>
<dbReference type="SUPFAM" id="SSF52440">
    <property type="entry name" value="PreATP-grasp domain"/>
    <property type="match status" value="1"/>
</dbReference>